<dbReference type="Pfam" id="PF13672">
    <property type="entry name" value="PP2C_2"/>
    <property type="match status" value="1"/>
</dbReference>
<dbReference type="Gene3D" id="3.60.40.10">
    <property type="entry name" value="PPM-type phosphatase domain"/>
    <property type="match status" value="1"/>
</dbReference>
<dbReference type="Proteomes" id="UP000464178">
    <property type="component" value="Chromosome"/>
</dbReference>
<dbReference type="RefSeq" id="WP_232069659.1">
    <property type="nucleotide sequence ID" value="NZ_LR593886.1"/>
</dbReference>
<dbReference type="SUPFAM" id="SSF81606">
    <property type="entry name" value="PP2C-like"/>
    <property type="match status" value="1"/>
</dbReference>
<gene>
    <name evidence="2" type="ORF">SOIL9_39580</name>
</gene>
<organism evidence="2 3">
    <name type="scientific">Gemmata massiliana</name>
    <dbReference type="NCBI Taxonomy" id="1210884"/>
    <lineage>
        <taxon>Bacteria</taxon>
        <taxon>Pseudomonadati</taxon>
        <taxon>Planctomycetota</taxon>
        <taxon>Planctomycetia</taxon>
        <taxon>Gemmatales</taxon>
        <taxon>Gemmataceae</taxon>
        <taxon>Gemmata</taxon>
    </lineage>
</organism>
<feature type="domain" description="PPM-type phosphatase" evidence="1">
    <location>
        <begin position="10"/>
        <end position="226"/>
    </location>
</feature>
<evidence type="ECO:0000259" key="1">
    <source>
        <dbReference type="Pfam" id="PF13672"/>
    </source>
</evidence>
<accession>A0A6P2CZG5</accession>
<evidence type="ECO:0000313" key="3">
    <source>
        <dbReference type="Proteomes" id="UP000464178"/>
    </source>
</evidence>
<reference evidence="2 3" key="1">
    <citation type="submission" date="2019-05" db="EMBL/GenBank/DDBJ databases">
        <authorList>
            <consortium name="Science for Life Laboratories"/>
        </authorList>
    </citation>
    <scope>NUCLEOTIDE SEQUENCE [LARGE SCALE GENOMIC DNA]</scope>
    <source>
        <strain evidence="2">Soil9</strain>
    </source>
</reference>
<dbReference type="AlphaFoldDB" id="A0A6P2CZG5"/>
<name>A0A6P2CZG5_9BACT</name>
<keyword evidence="3" id="KW-1185">Reference proteome</keyword>
<dbReference type="KEGG" id="gms:SOIL9_39580"/>
<protein>
    <recommendedName>
        <fullName evidence="1">PPM-type phosphatase domain-containing protein</fullName>
    </recommendedName>
</protein>
<evidence type="ECO:0000313" key="2">
    <source>
        <dbReference type="EMBL" id="VTR93756.1"/>
    </source>
</evidence>
<sequence>MWRTLAESSTGTSHLARSVPCQDAHRLGTIESVGGTVLIVAVADGAGSAKFAEVGATVACNTLLAETRADLLAGTSVAQISRDALVKWMLTARAEIVRQAEERQVRLRELACTAILAVIGENSAAFAQIGDGAIVVSNNGSYAPVFWPAPAEYANVTDFLTDDGAEDRIVVETIAGRVDEFAVLSDGLQRLALDYSSRRGHAGFFGPLFATLRDHPAPAELADSLRQFLASSQVNARTDDDKTLVLATRLPRVCPPRTH</sequence>
<dbReference type="EMBL" id="LR593886">
    <property type="protein sequence ID" value="VTR93756.1"/>
    <property type="molecule type" value="Genomic_DNA"/>
</dbReference>
<proteinExistence type="predicted"/>
<dbReference type="InterPro" id="IPR036457">
    <property type="entry name" value="PPM-type-like_dom_sf"/>
</dbReference>
<dbReference type="InterPro" id="IPR001932">
    <property type="entry name" value="PPM-type_phosphatase-like_dom"/>
</dbReference>